<evidence type="ECO:0000313" key="3">
    <source>
        <dbReference type="Proteomes" id="UP001497382"/>
    </source>
</evidence>
<keyword evidence="1" id="KW-0472">Membrane</keyword>
<reference evidence="2 3" key="1">
    <citation type="submission" date="2024-04" db="EMBL/GenBank/DDBJ databases">
        <authorList>
            <person name="Rising A."/>
            <person name="Reimegard J."/>
            <person name="Sonavane S."/>
            <person name="Akerstrom W."/>
            <person name="Nylinder S."/>
            <person name="Hedman E."/>
            <person name="Kallberg Y."/>
        </authorList>
    </citation>
    <scope>NUCLEOTIDE SEQUENCE [LARGE SCALE GENOMIC DNA]</scope>
</reference>
<dbReference type="Proteomes" id="UP001497382">
    <property type="component" value="Unassembled WGS sequence"/>
</dbReference>
<gene>
    <name evidence="2" type="ORF">LARSCL_LOCUS3024</name>
</gene>
<dbReference type="EMBL" id="CAXIEN010000023">
    <property type="protein sequence ID" value="CAL1266317.1"/>
    <property type="molecule type" value="Genomic_DNA"/>
</dbReference>
<feature type="transmembrane region" description="Helical" evidence="1">
    <location>
        <begin position="51"/>
        <end position="72"/>
    </location>
</feature>
<keyword evidence="3" id="KW-1185">Reference proteome</keyword>
<accession>A0AAV1Z491</accession>
<protein>
    <submittedName>
        <fullName evidence="2">Uncharacterized protein</fullName>
    </submittedName>
</protein>
<dbReference type="AlphaFoldDB" id="A0AAV1Z491"/>
<organism evidence="2 3">
    <name type="scientific">Larinioides sclopetarius</name>
    <dbReference type="NCBI Taxonomy" id="280406"/>
    <lineage>
        <taxon>Eukaryota</taxon>
        <taxon>Metazoa</taxon>
        <taxon>Ecdysozoa</taxon>
        <taxon>Arthropoda</taxon>
        <taxon>Chelicerata</taxon>
        <taxon>Arachnida</taxon>
        <taxon>Araneae</taxon>
        <taxon>Araneomorphae</taxon>
        <taxon>Entelegynae</taxon>
        <taxon>Araneoidea</taxon>
        <taxon>Araneidae</taxon>
        <taxon>Larinioides</taxon>
    </lineage>
</organism>
<proteinExistence type="predicted"/>
<comment type="caution">
    <text evidence="2">The sequence shown here is derived from an EMBL/GenBank/DDBJ whole genome shotgun (WGS) entry which is preliminary data.</text>
</comment>
<feature type="transmembrane region" description="Helical" evidence="1">
    <location>
        <begin position="13"/>
        <end position="31"/>
    </location>
</feature>
<keyword evidence="1" id="KW-0812">Transmembrane</keyword>
<name>A0AAV1Z491_9ARAC</name>
<evidence type="ECO:0000256" key="1">
    <source>
        <dbReference type="SAM" id="Phobius"/>
    </source>
</evidence>
<keyword evidence="1" id="KW-1133">Transmembrane helix</keyword>
<sequence>MIERSLLDIIDNYLQYIVNLMWVLSTVFLSLTRVCIPINDATSTKRRPHSVLFRFLLFVANVFSYIYIFFIFQLLCNIRTFTISMSYFNLLFSFIVG</sequence>
<feature type="transmembrane region" description="Helical" evidence="1">
    <location>
        <begin position="78"/>
        <end position="96"/>
    </location>
</feature>
<evidence type="ECO:0000313" key="2">
    <source>
        <dbReference type="EMBL" id="CAL1266317.1"/>
    </source>
</evidence>